<dbReference type="Pfam" id="PF13517">
    <property type="entry name" value="FG-GAP_3"/>
    <property type="match status" value="2"/>
</dbReference>
<dbReference type="RefSeq" id="WP_131996752.1">
    <property type="nucleotide sequence ID" value="NZ_SMGK01000003.1"/>
</dbReference>
<comment type="caution">
    <text evidence="4">The sequence shown here is derived from an EMBL/GenBank/DDBJ whole genome shotgun (WGS) entry which is preliminary data.</text>
</comment>
<organism evidence="4 5">
    <name type="scientific">Acidipila rosea</name>
    <dbReference type="NCBI Taxonomy" id="768535"/>
    <lineage>
        <taxon>Bacteria</taxon>
        <taxon>Pseudomonadati</taxon>
        <taxon>Acidobacteriota</taxon>
        <taxon>Terriglobia</taxon>
        <taxon>Terriglobales</taxon>
        <taxon>Acidobacteriaceae</taxon>
        <taxon>Acidipila</taxon>
    </lineage>
</organism>
<dbReference type="SMART" id="SM00028">
    <property type="entry name" value="TPR"/>
    <property type="match status" value="2"/>
</dbReference>
<evidence type="ECO:0000256" key="1">
    <source>
        <dbReference type="ARBA" id="ARBA00022729"/>
    </source>
</evidence>
<dbReference type="InterPro" id="IPR028994">
    <property type="entry name" value="Integrin_alpha_N"/>
</dbReference>
<sequence>MTSLHLSLNPPPSRRTIASRSPNLWLLALACIAAALGGCRSHELPNTASQPYREEVKNFYVGLAALQVGDDVRADSALKSSTELAPGEPAAWANWGVLALRQGNFELSAERLAKAQKLAPQNDHILYLQGLLESKRGNSQAAIDLLRRAVAANPRNTIATYLLAQEAERQGGAEAEAEFERLLEGILKAQPENQAAMVELARAAAKQGDAATLKNMVAQLRAGAASWPAPVQQQMTELEAAAAGSDLRAAAVRTAFLRNTLMRVPEFRRSVASLQPAAGDEAAPFTHFLRLATPAFTPAAPDTGISFHIAPAAVDSSGAWSWIGALSLNGEGAPVVAAANGQTVRLASGASIPFPGGSRHVAPGEDSVLSVDFNYDFKMDLVLAGDGGVRFLRQDSPRQFTDVSTKTGLPAAVLNAPYTGAWALDVEADGDMDVLLGSSSGEPLVLRNNGDGTFASIHPFHGISGVRDFAWIDLDGDGNPDAVLMDSAGALHILHNDRGGVFHEMPLPAGVEQVKAICSADVDGGGTLSLIAVEATGSIVGIARTDGPSQWTITELARVPDATSWLQGDVRLHSADMDNNGAVDLVLTHNGAETDAKSGALLWLGRGQGQFTSATQIVGPDRIFAIADLNSDGRLDLLGLSPSGAAKASINAGTKAYRWQVIRPRARQATGDQRINSFGIGGEMEIRSGLLTQRQAIDGPQLHFGLGDQDGVDVVRILWPNGTERAEFALKANQEVLTEQRLKGSCPFLFAWNGKEMAFVKDTVPWGSAIGLQIDSIGSPRIAATEEWYKIAGNQIVPRNGYYDLRITGELWETYYYDFLKLMVVDHPAGTEVFTDERFAVPAVKLQVTATGPLQPIARAVDDTGRDVTEIVRTQDRRYLDTFGRGQYQGLTRDHFVEIDLGRDAPATGPLWLVADGWLHPTDSTVNVALRQGHAQKAEQLSLDVPDGHGGWMVARSNLGFPAGRNKTCLFNLEGLFRPGTERKLRLRTNLEIYWDAIHWAKGLPETQLKMTKLQPSLAELDYRGYSVVRQANASSPELPDYNQLASTTQVWRDLEGYYTRYGDVRPLLKQIDDRYVIMNAGDEMRLRFPALAPPQAGWVRDYVIMGDGWIKDGDYNSLGSRTVRPLPYHAQTLYGDPTGTLEKEWVYRHHPEDWQQYQTRYITPAPFDDALRSNAAQ</sequence>
<evidence type="ECO:0000313" key="4">
    <source>
        <dbReference type="EMBL" id="TCK72828.1"/>
    </source>
</evidence>
<dbReference type="Proteomes" id="UP000295210">
    <property type="component" value="Unassembled WGS sequence"/>
</dbReference>
<feature type="repeat" description="TPR" evidence="2">
    <location>
        <begin position="89"/>
        <end position="122"/>
    </location>
</feature>
<evidence type="ECO:0000259" key="3">
    <source>
        <dbReference type="Pfam" id="PF07593"/>
    </source>
</evidence>
<accession>A0A4R1L438</accession>
<evidence type="ECO:0000256" key="2">
    <source>
        <dbReference type="PROSITE-ProRule" id="PRU00339"/>
    </source>
</evidence>
<keyword evidence="2" id="KW-0802">TPR repeat</keyword>
<keyword evidence="1" id="KW-0732">Signal</keyword>
<dbReference type="InterPro" id="IPR013517">
    <property type="entry name" value="FG-GAP"/>
</dbReference>
<dbReference type="Pfam" id="PF07593">
    <property type="entry name" value="UnbV_ASPIC"/>
    <property type="match status" value="1"/>
</dbReference>
<dbReference type="PANTHER" id="PTHR44103">
    <property type="entry name" value="PROPROTEIN CONVERTASE P"/>
    <property type="match status" value="1"/>
</dbReference>
<evidence type="ECO:0000313" key="5">
    <source>
        <dbReference type="Proteomes" id="UP000295210"/>
    </source>
</evidence>
<dbReference type="Pfam" id="PF13432">
    <property type="entry name" value="TPR_16"/>
    <property type="match status" value="1"/>
</dbReference>
<dbReference type="SUPFAM" id="SSF48452">
    <property type="entry name" value="TPR-like"/>
    <property type="match status" value="1"/>
</dbReference>
<proteinExistence type="predicted"/>
<name>A0A4R1L438_9BACT</name>
<dbReference type="InterPro" id="IPR011990">
    <property type="entry name" value="TPR-like_helical_dom_sf"/>
</dbReference>
<gene>
    <name evidence="4" type="ORF">C7378_2420</name>
</gene>
<keyword evidence="5" id="KW-1185">Reference proteome</keyword>
<reference evidence="4 5" key="1">
    <citation type="submission" date="2019-03" db="EMBL/GenBank/DDBJ databases">
        <title>Genomic Encyclopedia of Type Strains, Phase IV (KMG-IV): sequencing the most valuable type-strain genomes for metagenomic binning, comparative biology and taxonomic classification.</title>
        <authorList>
            <person name="Goeker M."/>
        </authorList>
    </citation>
    <scope>NUCLEOTIDE SEQUENCE [LARGE SCALE GENOMIC DNA]</scope>
    <source>
        <strain evidence="4 5">DSM 103428</strain>
    </source>
</reference>
<dbReference type="OrthoDB" id="98621at2"/>
<dbReference type="SUPFAM" id="SSF69318">
    <property type="entry name" value="Integrin alpha N-terminal domain"/>
    <property type="match status" value="2"/>
</dbReference>
<dbReference type="InterPro" id="IPR019734">
    <property type="entry name" value="TPR_rpt"/>
</dbReference>
<dbReference type="Gene3D" id="1.25.40.10">
    <property type="entry name" value="Tetratricopeptide repeat domain"/>
    <property type="match status" value="1"/>
</dbReference>
<dbReference type="PANTHER" id="PTHR44103:SF1">
    <property type="entry name" value="PROPROTEIN CONVERTASE P"/>
    <property type="match status" value="1"/>
</dbReference>
<dbReference type="PROSITE" id="PS50005">
    <property type="entry name" value="TPR"/>
    <property type="match status" value="2"/>
</dbReference>
<feature type="domain" description="ASPIC/UnbV" evidence="3">
    <location>
        <begin position="700"/>
        <end position="736"/>
    </location>
</feature>
<dbReference type="AlphaFoldDB" id="A0A4R1L438"/>
<feature type="repeat" description="TPR" evidence="2">
    <location>
        <begin position="123"/>
        <end position="156"/>
    </location>
</feature>
<dbReference type="InterPro" id="IPR011519">
    <property type="entry name" value="UnbV_ASPIC"/>
</dbReference>
<protein>
    <submittedName>
        <fullName evidence="4">Tfp pilus assembly protein PilF</fullName>
    </submittedName>
</protein>
<dbReference type="EMBL" id="SMGK01000003">
    <property type="protein sequence ID" value="TCK72828.1"/>
    <property type="molecule type" value="Genomic_DNA"/>
</dbReference>